<keyword evidence="5" id="KW-1133">Transmembrane helix</keyword>
<evidence type="ECO:0000256" key="4">
    <source>
        <dbReference type="ARBA" id="ARBA00023088"/>
    </source>
</evidence>
<dbReference type="PROSITE" id="PS50847">
    <property type="entry name" value="GRAM_POS_ANCHORING"/>
    <property type="match status" value="1"/>
</dbReference>
<dbReference type="Pfam" id="PF00746">
    <property type="entry name" value="Gram_pos_anchor"/>
    <property type="match status" value="1"/>
</dbReference>
<keyword evidence="3" id="KW-0732">Signal</keyword>
<keyword evidence="8" id="KW-1185">Reference proteome</keyword>
<organism evidence="7 8">
    <name type="scientific">Companilactobacillus zhachilii</name>
    <dbReference type="NCBI Taxonomy" id="2304606"/>
    <lineage>
        <taxon>Bacteria</taxon>
        <taxon>Bacillati</taxon>
        <taxon>Bacillota</taxon>
        <taxon>Bacilli</taxon>
        <taxon>Lactobacillales</taxon>
        <taxon>Lactobacillaceae</taxon>
        <taxon>Companilactobacillus</taxon>
    </lineage>
</organism>
<evidence type="ECO:0000259" key="6">
    <source>
        <dbReference type="PROSITE" id="PS50847"/>
    </source>
</evidence>
<dbReference type="EMBL" id="CP031933">
    <property type="protein sequence ID" value="AYE37224.1"/>
    <property type="molecule type" value="Genomic_DNA"/>
</dbReference>
<keyword evidence="4" id="KW-0572">Peptidoglycan-anchor</keyword>
<evidence type="ECO:0000313" key="8">
    <source>
        <dbReference type="Proteomes" id="UP000267208"/>
    </source>
</evidence>
<dbReference type="RefSeq" id="WP_120141405.1">
    <property type="nucleotide sequence ID" value="NZ_CP031933.2"/>
</dbReference>
<evidence type="ECO:0000256" key="1">
    <source>
        <dbReference type="ARBA" id="ARBA00022512"/>
    </source>
</evidence>
<keyword evidence="1" id="KW-0134">Cell wall</keyword>
<feature type="transmembrane region" description="Helical" evidence="5">
    <location>
        <begin position="27"/>
        <end position="45"/>
    </location>
</feature>
<dbReference type="Proteomes" id="UP000267208">
    <property type="component" value="Chromosome"/>
</dbReference>
<accession>A0A386PP32</accession>
<evidence type="ECO:0000256" key="2">
    <source>
        <dbReference type="ARBA" id="ARBA00022525"/>
    </source>
</evidence>
<dbReference type="KEGG" id="lzh:D1B17_00515"/>
<sequence length="50" mass="5409">MVPSPIYQQNNPKNGLLPQTGAKDTNIIYSIVGLLLLGLITAFGIKRKQA</sequence>
<keyword evidence="5" id="KW-0812">Transmembrane</keyword>
<keyword evidence="2" id="KW-0964">Secreted</keyword>
<feature type="domain" description="Gram-positive cocci surface proteins LPxTG" evidence="6">
    <location>
        <begin position="17"/>
        <end position="50"/>
    </location>
</feature>
<reference evidence="8" key="1">
    <citation type="submission" date="2018-08" db="EMBL/GenBank/DDBJ databases">
        <title>Genome of Lactobacillus sp. HBUAS52074.</title>
        <authorList>
            <person name="Guo Z."/>
            <person name="Zhang Z.D."/>
        </authorList>
    </citation>
    <scope>NUCLEOTIDE SEQUENCE [LARGE SCALE GENOMIC DNA]</scope>
    <source>
        <strain evidence="8">HBUAS52074</strain>
    </source>
</reference>
<evidence type="ECO:0000256" key="5">
    <source>
        <dbReference type="SAM" id="Phobius"/>
    </source>
</evidence>
<protein>
    <submittedName>
        <fullName evidence="7">LPXTG cell wall anchor domain-containing protein</fullName>
    </submittedName>
</protein>
<name>A0A386PP32_9LACO</name>
<dbReference type="InterPro" id="IPR019931">
    <property type="entry name" value="LPXTG_anchor"/>
</dbReference>
<dbReference type="NCBIfam" id="TIGR01167">
    <property type="entry name" value="LPXTG_anchor"/>
    <property type="match status" value="1"/>
</dbReference>
<evidence type="ECO:0000313" key="7">
    <source>
        <dbReference type="EMBL" id="AYE37224.1"/>
    </source>
</evidence>
<gene>
    <name evidence="7" type="ORF">D1B17_00515</name>
</gene>
<keyword evidence="5" id="KW-0472">Membrane</keyword>
<dbReference type="AlphaFoldDB" id="A0A386PP32"/>
<proteinExistence type="predicted"/>
<evidence type="ECO:0000256" key="3">
    <source>
        <dbReference type="ARBA" id="ARBA00022729"/>
    </source>
</evidence>